<accession>A0A1D6EGK7</accession>
<protein>
    <submittedName>
        <fullName evidence="2">Uncharacterized protein</fullName>
    </submittedName>
</protein>
<organism evidence="2">
    <name type="scientific">Zea mays</name>
    <name type="common">Maize</name>
    <dbReference type="NCBI Taxonomy" id="4577"/>
    <lineage>
        <taxon>Eukaryota</taxon>
        <taxon>Viridiplantae</taxon>
        <taxon>Streptophyta</taxon>
        <taxon>Embryophyta</taxon>
        <taxon>Tracheophyta</taxon>
        <taxon>Spermatophyta</taxon>
        <taxon>Magnoliopsida</taxon>
        <taxon>Liliopsida</taxon>
        <taxon>Poales</taxon>
        <taxon>Poaceae</taxon>
        <taxon>PACMAD clade</taxon>
        <taxon>Panicoideae</taxon>
        <taxon>Andropogonodae</taxon>
        <taxon>Andropogoneae</taxon>
        <taxon>Tripsacinae</taxon>
        <taxon>Zea</taxon>
    </lineage>
</organism>
<gene>
    <name evidence="2" type="ORF">ZEAMMB73_Zm00001d004625</name>
</gene>
<evidence type="ECO:0000256" key="1">
    <source>
        <dbReference type="SAM" id="MobiDB-lite"/>
    </source>
</evidence>
<name>A0A1D6EGK7_MAIZE</name>
<proteinExistence type="predicted"/>
<feature type="compositionally biased region" description="Basic residues" evidence="1">
    <location>
        <begin position="144"/>
        <end position="153"/>
    </location>
</feature>
<evidence type="ECO:0000313" key="2">
    <source>
        <dbReference type="EMBL" id="ONM19301.1"/>
    </source>
</evidence>
<sequence length="171" mass="18627">MGDGDSLRVLFGGEYGEEMEQRRCAGMLLGADRGRRNGACARAQGILGAMAAGRSWSSAATEGWLLVFPWKEWGRHGKERNGAAALEGERRRAPWWPRGGAAQGPSGPGRPCWNGARPGELLPAPWREESWGLLLGHTIEPRRKGAMGRKAARHGSPQPWRGGASWWLLPP</sequence>
<reference evidence="2" key="1">
    <citation type="submission" date="2015-12" db="EMBL/GenBank/DDBJ databases">
        <title>Update maize B73 reference genome by single molecule sequencing technologies.</title>
        <authorList>
            <consortium name="Maize Genome Sequencing Project"/>
            <person name="Ware D."/>
        </authorList>
    </citation>
    <scope>NUCLEOTIDE SEQUENCE [LARGE SCALE GENOMIC DNA]</scope>
    <source>
        <tissue evidence="2">Seedling</tissue>
    </source>
</reference>
<dbReference type="AlphaFoldDB" id="A0A1D6EGK7"/>
<dbReference type="EMBL" id="CM007648">
    <property type="protein sequence ID" value="ONM19301.1"/>
    <property type="molecule type" value="Genomic_DNA"/>
</dbReference>
<dbReference type="InParanoid" id="A0A1D6EGK7"/>
<feature type="region of interest" description="Disordered" evidence="1">
    <location>
        <begin position="144"/>
        <end position="164"/>
    </location>
</feature>